<reference evidence="1 2" key="1">
    <citation type="submission" date="2024-08" db="EMBL/GenBank/DDBJ databases">
        <title>Two novel Cytobacillus novel species.</title>
        <authorList>
            <person name="Liu G."/>
        </authorList>
    </citation>
    <scope>NUCLEOTIDE SEQUENCE [LARGE SCALE GENOMIC DNA]</scope>
    <source>
        <strain evidence="1 2">FJAT-53684</strain>
    </source>
</reference>
<protein>
    <submittedName>
        <fullName evidence="1">Uncharacterized protein</fullName>
    </submittedName>
</protein>
<dbReference type="RefSeq" id="WP_389220824.1">
    <property type="nucleotide sequence ID" value="NZ_JBIACJ010000007.1"/>
</dbReference>
<keyword evidence="2" id="KW-1185">Reference proteome</keyword>
<dbReference type="Proteomes" id="UP001601058">
    <property type="component" value="Unassembled WGS sequence"/>
</dbReference>
<accession>A0ABW6K3Q9</accession>
<comment type="caution">
    <text evidence="1">The sequence shown here is derived from an EMBL/GenBank/DDBJ whole genome shotgun (WGS) entry which is preliminary data.</text>
</comment>
<evidence type="ECO:0000313" key="2">
    <source>
        <dbReference type="Proteomes" id="UP001601058"/>
    </source>
</evidence>
<organism evidence="1 2">
    <name type="scientific">Cytobacillus mangrovibacter</name>
    <dbReference type="NCBI Taxonomy" id="3299024"/>
    <lineage>
        <taxon>Bacteria</taxon>
        <taxon>Bacillati</taxon>
        <taxon>Bacillota</taxon>
        <taxon>Bacilli</taxon>
        <taxon>Bacillales</taxon>
        <taxon>Bacillaceae</taxon>
        <taxon>Cytobacillus</taxon>
    </lineage>
</organism>
<evidence type="ECO:0000313" key="1">
    <source>
        <dbReference type="EMBL" id="MFE8697508.1"/>
    </source>
</evidence>
<sequence>METLINQLQTLSHFNNQQVVINFYEDEELVQREGLVFESIQIEDNHLYFNKAGKILFSLQLDEYKEFLQRNEFKNYFSFINGKQRVELYFP</sequence>
<name>A0ABW6K3Q9_9BACI</name>
<dbReference type="EMBL" id="JBIACJ010000007">
    <property type="protein sequence ID" value="MFE8697508.1"/>
    <property type="molecule type" value="Genomic_DNA"/>
</dbReference>
<proteinExistence type="predicted"/>
<gene>
    <name evidence="1" type="ORF">ACFYKT_14285</name>
</gene>